<protein>
    <submittedName>
        <fullName evidence="1">Uncharacterized protein</fullName>
    </submittedName>
</protein>
<gene>
    <name evidence="1" type="ORF">AKJ09_01436</name>
</gene>
<dbReference type="AlphaFoldDB" id="A0A0K1PMN4"/>
<evidence type="ECO:0000313" key="1">
    <source>
        <dbReference type="EMBL" id="AKU94772.1"/>
    </source>
</evidence>
<accession>A0A0K1PMN4</accession>
<evidence type="ECO:0000313" key="2">
    <source>
        <dbReference type="Proteomes" id="UP000064967"/>
    </source>
</evidence>
<sequence>MVASSAALLSDPDITWPDLIPEGHLRAKKKNRGRDTSS</sequence>
<organism evidence="1 2">
    <name type="scientific">Labilithrix luteola</name>
    <dbReference type="NCBI Taxonomy" id="1391654"/>
    <lineage>
        <taxon>Bacteria</taxon>
        <taxon>Pseudomonadati</taxon>
        <taxon>Myxococcota</taxon>
        <taxon>Polyangia</taxon>
        <taxon>Polyangiales</taxon>
        <taxon>Labilitrichaceae</taxon>
        <taxon>Labilithrix</taxon>
    </lineage>
</organism>
<proteinExistence type="predicted"/>
<dbReference type="Proteomes" id="UP000064967">
    <property type="component" value="Chromosome"/>
</dbReference>
<keyword evidence="2" id="KW-1185">Reference proteome</keyword>
<reference evidence="1 2" key="1">
    <citation type="submission" date="2015-08" db="EMBL/GenBank/DDBJ databases">
        <authorList>
            <person name="Babu N.S."/>
            <person name="Beckwith C.J."/>
            <person name="Beseler K.G."/>
            <person name="Brison A."/>
            <person name="Carone J.V."/>
            <person name="Caskin T.P."/>
            <person name="Diamond M."/>
            <person name="Durham M.E."/>
            <person name="Foxe J.M."/>
            <person name="Go M."/>
            <person name="Henderson B.A."/>
            <person name="Jones I.B."/>
            <person name="McGettigan J.A."/>
            <person name="Micheletti S.J."/>
            <person name="Nasrallah M.E."/>
            <person name="Ortiz D."/>
            <person name="Piller C.R."/>
            <person name="Privatt S.R."/>
            <person name="Schneider S.L."/>
            <person name="Sharp S."/>
            <person name="Smith T.C."/>
            <person name="Stanton J.D."/>
            <person name="Ullery H.E."/>
            <person name="Wilson R.J."/>
            <person name="Serrano M.G."/>
            <person name="Buck G."/>
            <person name="Lee V."/>
            <person name="Wang Y."/>
            <person name="Carvalho R."/>
            <person name="Voegtly L."/>
            <person name="Shi R."/>
            <person name="Duckworth R."/>
            <person name="Johnson A."/>
            <person name="Loviza R."/>
            <person name="Walstead R."/>
            <person name="Shah Z."/>
            <person name="Kiflezghi M."/>
            <person name="Wade K."/>
            <person name="Ball S.L."/>
            <person name="Bradley K.W."/>
            <person name="Asai D.J."/>
            <person name="Bowman C.A."/>
            <person name="Russell D.A."/>
            <person name="Pope W.H."/>
            <person name="Jacobs-Sera D."/>
            <person name="Hendrix R.W."/>
            <person name="Hatfull G.F."/>
        </authorList>
    </citation>
    <scope>NUCLEOTIDE SEQUENCE [LARGE SCALE GENOMIC DNA]</scope>
    <source>
        <strain evidence="1 2">DSM 27648</strain>
    </source>
</reference>
<dbReference type="STRING" id="1391654.AKJ09_01436"/>
<dbReference type="KEGG" id="llu:AKJ09_01436"/>
<name>A0A0K1PMN4_9BACT</name>
<dbReference type="EMBL" id="CP012333">
    <property type="protein sequence ID" value="AKU94772.1"/>
    <property type="molecule type" value="Genomic_DNA"/>
</dbReference>